<sequence length="224" mass="24264">MTDPVSKSETDGAPKVGVLIRARRRQMKMTLQQLGDASGISVGYLSQVERDHSTPSLGTLAQISRALDVGIEFFIAAPSAEDALTRNGERQKFSVGGSSIIYERIGAEFPGSVLSSFILTIPPGYRSEVVSHEGEEILFMLEGTITLKVDTTVSTISTGDSLHFRGNSPHAWWNDSGAPAKMLSTGTLSIFHSRKIVRLPDVDSSNEVRPLTRTKTSRKKGNST</sequence>
<protein>
    <submittedName>
        <fullName evidence="3">Transcriptional regulator with XRE-family HTH domain</fullName>
    </submittedName>
</protein>
<dbReference type="SUPFAM" id="SSF47413">
    <property type="entry name" value="lambda repressor-like DNA-binding domains"/>
    <property type="match status" value="1"/>
</dbReference>
<dbReference type="CDD" id="cd00093">
    <property type="entry name" value="HTH_XRE"/>
    <property type="match status" value="1"/>
</dbReference>
<dbReference type="PANTHER" id="PTHR46797:SF25">
    <property type="entry name" value="TRANSCRIPTIONAL REGULATOR"/>
    <property type="match status" value="1"/>
</dbReference>
<dbReference type="InterPro" id="IPR014710">
    <property type="entry name" value="RmlC-like_jellyroll"/>
</dbReference>
<dbReference type="SMART" id="SM00530">
    <property type="entry name" value="HTH_XRE"/>
    <property type="match status" value="1"/>
</dbReference>
<name>A0AAJ2ERA2_9HYPH</name>
<dbReference type="CDD" id="cd02209">
    <property type="entry name" value="cupin_XRE_C"/>
    <property type="match status" value="1"/>
</dbReference>
<evidence type="ECO:0000256" key="1">
    <source>
        <dbReference type="ARBA" id="ARBA00023125"/>
    </source>
</evidence>
<evidence type="ECO:0000313" key="4">
    <source>
        <dbReference type="Proteomes" id="UP001255601"/>
    </source>
</evidence>
<dbReference type="EMBL" id="JAVIZC010000001">
    <property type="protein sequence ID" value="MDR6100208.1"/>
    <property type="molecule type" value="Genomic_DNA"/>
</dbReference>
<evidence type="ECO:0000313" key="3">
    <source>
        <dbReference type="EMBL" id="MDR6100208.1"/>
    </source>
</evidence>
<dbReference type="Pfam" id="PF07883">
    <property type="entry name" value="Cupin_2"/>
    <property type="match status" value="1"/>
</dbReference>
<keyword evidence="1" id="KW-0238">DNA-binding</keyword>
<dbReference type="GO" id="GO:0003700">
    <property type="term" value="F:DNA-binding transcription factor activity"/>
    <property type="evidence" value="ECO:0007669"/>
    <property type="project" value="TreeGrafter"/>
</dbReference>
<proteinExistence type="predicted"/>
<dbReference type="AlphaFoldDB" id="A0AAJ2ERA2"/>
<dbReference type="PANTHER" id="PTHR46797">
    <property type="entry name" value="HTH-TYPE TRANSCRIPTIONAL REGULATOR"/>
    <property type="match status" value="1"/>
</dbReference>
<dbReference type="GO" id="GO:0003677">
    <property type="term" value="F:DNA binding"/>
    <property type="evidence" value="ECO:0007669"/>
    <property type="project" value="UniProtKB-KW"/>
</dbReference>
<feature type="domain" description="HTH cro/C1-type" evidence="2">
    <location>
        <begin position="20"/>
        <end position="74"/>
    </location>
</feature>
<organism evidence="3 4">
    <name type="scientific">Agrobacterium larrymoorei</name>
    <dbReference type="NCBI Taxonomy" id="160699"/>
    <lineage>
        <taxon>Bacteria</taxon>
        <taxon>Pseudomonadati</taxon>
        <taxon>Pseudomonadota</taxon>
        <taxon>Alphaproteobacteria</taxon>
        <taxon>Hyphomicrobiales</taxon>
        <taxon>Rhizobiaceae</taxon>
        <taxon>Rhizobium/Agrobacterium group</taxon>
        <taxon>Agrobacterium</taxon>
    </lineage>
</organism>
<dbReference type="RefSeq" id="WP_309769331.1">
    <property type="nucleotide sequence ID" value="NZ_JAVIZC010000001.1"/>
</dbReference>
<reference evidence="3" key="1">
    <citation type="submission" date="2023-08" db="EMBL/GenBank/DDBJ databases">
        <title>Functional and genomic diversity of the sorghum phyllosphere microbiome.</title>
        <authorList>
            <person name="Shade A."/>
        </authorList>
    </citation>
    <scope>NUCLEOTIDE SEQUENCE</scope>
    <source>
        <strain evidence="3">SORGH_AS_0974</strain>
    </source>
</reference>
<gene>
    <name evidence="3" type="ORF">QE369_000386</name>
</gene>
<dbReference type="Gene3D" id="1.10.260.40">
    <property type="entry name" value="lambda repressor-like DNA-binding domains"/>
    <property type="match status" value="1"/>
</dbReference>
<accession>A0AAJ2ERA2</accession>
<dbReference type="InterPro" id="IPR001387">
    <property type="entry name" value="Cro/C1-type_HTH"/>
</dbReference>
<dbReference type="InterPro" id="IPR011051">
    <property type="entry name" value="RmlC_Cupin_sf"/>
</dbReference>
<dbReference type="Pfam" id="PF01381">
    <property type="entry name" value="HTH_3"/>
    <property type="match status" value="1"/>
</dbReference>
<dbReference type="InterPro" id="IPR013096">
    <property type="entry name" value="Cupin_2"/>
</dbReference>
<dbReference type="Proteomes" id="UP001255601">
    <property type="component" value="Unassembled WGS sequence"/>
</dbReference>
<dbReference type="GO" id="GO:0005829">
    <property type="term" value="C:cytosol"/>
    <property type="evidence" value="ECO:0007669"/>
    <property type="project" value="TreeGrafter"/>
</dbReference>
<dbReference type="InterPro" id="IPR010982">
    <property type="entry name" value="Lambda_DNA-bd_dom_sf"/>
</dbReference>
<comment type="caution">
    <text evidence="3">The sequence shown here is derived from an EMBL/GenBank/DDBJ whole genome shotgun (WGS) entry which is preliminary data.</text>
</comment>
<dbReference type="PROSITE" id="PS50943">
    <property type="entry name" value="HTH_CROC1"/>
    <property type="match status" value="1"/>
</dbReference>
<evidence type="ECO:0000259" key="2">
    <source>
        <dbReference type="PROSITE" id="PS50943"/>
    </source>
</evidence>
<dbReference type="SUPFAM" id="SSF51182">
    <property type="entry name" value="RmlC-like cupins"/>
    <property type="match status" value="1"/>
</dbReference>
<dbReference type="InterPro" id="IPR050807">
    <property type="entry name" value="TransReg_Diox_bact_type"/>
</dbReference>
<dbReference type="Gene3D" id="2.60.120.10">
    <property type="entry name" value="Jelly Rolls"/>
    <property type="match status" value="1"/>
</dbReference>